<evidence type="ECO:0000256" key="3">
    <source>
        <dbReference type="ARBA" id="ARBA00044949"/>
    </source>
</evidence>
<dbReference type="AlphaFoldDB" id="A0AAX4HCG7"/>
<dbReference type="InterPro" id="IPR020428">
    <property type="entry name" value="PFA-DSPs"/>
</dbReference>
<dbReference type="GO" id="GO:0005737">
    <property type="term" value="C:cytoplasm"/>
    <property type="evidence" value="ECO:0007669"/>
    <property type="project" value="TreeGrafter"/>
</dbReference>
<dbReference type="GO" id="GO:0016791">
    <property type="term" value="F:phosphatase activity"/>
    <property type="evidence" value="ECO:0007669"/>
    <property type="project" value="InterPro"/>
</dbReference>
<dbReference type="Gene3D" id="3.90.190.10">
    <property type="entry name" value="Protein tyrosine phosphatase superfamily"/>
    <property type="match status" value="1"/>
</dbReference>
<dbReference type="InterPro" id="IPR000387">
    <property type="entry name" value="Tyr_Pase_dom"/>
</dbReference>
<dbReference type="PROSITE" id="PS00383">
    <property type="entry name" value="TYR_PHOSPHATASE_1"/>
    <property type="match status" value="1"/>
</dbReference>
<comment type="catalytic activity">
    <reaction evidence="6">
        <text>1,5-bis(diphospho)-1D-myo-inositol 2,3,4,6-tetrakisphosphate + H2O = 1-diphospho-1D-myo-inositol 2,3,4,5,6-pentakisphosphate + phosphate + 2 H(+)</text>
        <dbReference type="Rhea" id="RHEA:79699"/>
        <dbReference type="ChEBI" id="CHEBI:15377"/>
        <dbReference type="ChEBI" id="CHEBI:15378"/>
        <dbReference type="ChEBI" id="CHEBI:43474"/>
        <dbReference type="ChEBI" id="CHEBI:74946"/>
        <dbReference type="ChEBI" id="CHEBI:77983"/>
        <dbReference type="EC" id="3.6.1.52"/>
    </reaction>
    <physiologicalReaction direction="left-to-right" evidence="6">
        <dbReference type="Rhea" id="RHEA:79700"/>
    </physiologicalReaction>
</comment>
<gene>
    <name evidence="10" type="ORF">PUMCH_003637</name>
</gene>
<evidence type="ECO:0000256" key="6">
    <source>
        <dbReference type="ARBA" id="ARBA00047927"/>
    </source>
</evidence>
<dbReference type="InterPro" id="IPR029021">
    <property type="entry name" value="Prot-tyrosine_phosphatase-like"/>
</dbReference>
<dbReference type="InterPro" id="IPR004861">
    <property type="entry name" value="Siw14-like"/>
</dbReference>
<evidence type="ECO:0000256" key="4">
    <source>
        <dbReference type="ARBA" id="ARBA00047342"/>
    </source>
</evidence>
<sequence length="298" mass="33940">MMSEYVDSPFQMDEDLVPDEECVAQKIPSLLDKGQTSLLINITPDEAQFAQPVIVADERNIGGTSTTFPEPEGPLKLRSRIGLLKSEEATGTTTEEDELTYEEDVDDKFDKDAAARLHAEFKAAQAAQQKQPLTPPENFAPVIDKIYRSSFPQAQNFPFLKKLGLKSVLCLIPEEYPQSHEEFFEQEGIKLFQLGMAGNKEPFVKISLSLITEAMKILLDPENRPILIHCNRGKHRTGCLVGTLRRLQGWSLTIIFDEYRKFAAPKERSMDQQFIELYDQTDILRYAQTHNYLPLPWD</sequence>
<dbReference type="PROSITE" id="PS50056">
    <property type="entry name" value="TYR_PHOSPHATASE_2"/>
    <property type="match status" value="1"/>
</dbReference>
<evidence type="ECO:0000256" key="2">
    <source>
        <dbReference type="ARBA" id="ARBA00022801"/>
    </source>
</evidence>
<evidence type="ECO:0000256" key="5">
    <source>
        <dbReference type="ARBA" id="ARBA00047562"/>
    </source>
</evidence>
<evidence type="ECO:0000313" key="10">
    <source>
        <dbReference type="EMBL" id="WPK26288.1"/>
    </source>
</evidence>
<dbReference type="PANTHER" id="PTHR31126">
    <property type="entry name" value="TYROSINE-PROTEIN PHOSPHATASE"/>
    <property type="match status" value="1"/>
</dbReference>
<dbReference type="SUPFAM" id="SSF52799">
    <property type="entry name" value="(Phosphotyrosine protein) phosphatases II"/>
    <property type="match status" value="1"/>
</dbReference>
<dbReference type="PRINTS" id="PR01911">
    <property type="entry name" value="PFDSPHPHTASE"/>
</dbReference>
<evidence type="ECO:0000313" key="11">
    <source>
        <dbReference type="Proteomes" id="UP001338582"/>
    </source>
</evidence>
<protein>
    <recommendedName>
        <fullName evidence="1">diphosphoinositol-polyphosphate diphosphatase</fullName>
        <ecNumber evidence="1">3.6.1.52</ecNumber>
    </recommendedName>
</protein>
<accession>A0AAX4HCG7</accession>
<feature type="domain" description="Tyrosine specific protein phosphatases" evidence="9">
    <location>
        <begin position="201"/>
        <end position="241"/>
    </location>
</feature>
<feature type="domain" description="Tyrosine-protein phosphatase" evidence="8">
    <location>
        <begin position="138"/>
        <end position="290"/>
    </location>
</feature>
<dbReference type="RefSeq" id="XP_062878669.1">
    <property type="nucleotide sequence ID" value="XM_063022599.1"/>
</dbReference>
<proteinExistence type="inferred from homology"/>
<dbReference type="KEGG" id="asau:88174700"/>
<comment type="catalytic activity">
    <reaction evidence="5">
        <text>3,5-bis(diphospho)-1D-myo-inositol 1,2,4,6-tetrakisphosphate + H2O = 3-diphospho-1D-myo-inositol 1,2,4,5,6-pentakisphosphate + phosphate + 2 H(+)</text>
        <dbReference type="Rhea" id="RHEA:56312"/>
        <dbReference type="ChEBI" id="CHEBI:15377"/>
        <dbReference type="ChEBI" id="CHEBI:15378"/>
        <dbReference type="ChEBI" id="CHEBI:43474"/>
        <dbReference type="ChEBI" id="CHEBI:140372"/>
        <dbReference type="ChEBI" id="CHEBI:140374"/>
        <dbReference type="EC" id="3.6.1.52"/>
    </reaction>
    <physiologicalReaction direction="left-to-right" evidence="5">
        <dbReference type="Rhea" id="RHEA:56313"/>
    </physiologicalReaction>
</comment>
<dbReference type="EMBL" id="CP138897">
    <property type="protein sequence ID" value="WPK26288.1"/>
    <property type="molecule type" value="Genomic_DNA"/>
</dbReference>
<comment type="catalytic activity">
    <reaction evidence="4">
        <text>5-diphospho-1D-myo-inositol 1,2,3,4,6-pentakisphosphate + H2O = 1D-myo-inositol hexakisphosphate + phosphate + H(+)</text>
        <dbReference type="Rhea" id="RHEA:22384"/>
        <dbReference type="ChEBI" id="CHEBI:15377"/>
        <dbReference type="ChEBI" id="CHEBI:15378"/>
        <dbReference type="ChEBI" id="CHEBI:43474"/>
        <dbReference type="ChEBI" id="CHEBI:58130"/>
        <dbReference type="ChEBI" id="CHEBI:58628"/>
        <dbReference type="EC" id="3.6.1.52"/>
    </reaction>
    <physiologicalReaction direction="left-to-right" evidence="4">
        <dbReference type="Rhea" id="RHEA:22385"/>
    </physiologicalReaction>
</comment>
<dbReference type="GeneID" id="88174700"/>
<evidence type="ECO:0000256" key="1">
    <source>
        <dbReference type="ARBA" id="ARBA00012527"/>
    </source>
</evidence>
<evidence type="ECO:0000256" key="7">
    <source>
        <dbReference type="ARBA" id="ARBA00048424"/>
    </source>
</evidence>
<keyword evidence="2" id="KW-0378">Hydrolase</keyword>
<evidence type="ECO:0000259" key="9">
    <source>
        <dbReference type="PROSITE" id="PS50056"/>
    </source>
</evidence>
<keyword evidence="11" id="KW-1185">Reference proteome</keyword>
<organism evidence="10 11">
    <name type="scientific">Australozyma saopauloensis</name>
    <dbReference type="NCBI Taxonomy" id="291208"/>
    <lineage>
        <taxon>Eukaryota</taxon>
        <taxon>Fungi</taxon>
        <taxon>Dikarya</taxon>
        <taxon>Ascomycota</taxon>
        <taxon>Saccharomycotina</taxon>
        <taxon>Pichiomycetes</taxon>
        <taxon>Metschnikowiaceae</taxon>
        <taxon>Australozyma</taxon>
    </lineage>
</organism>
<comment type="similarity">
    <text evidence="3">Belongs to the protein-tyrosine phosphatase family. Atypical dual-specificity phosphatase Siw14-like subfamily.</text>
</comment>
<evidence type="ECO:0000259" key="8">
    <source>
        <dbReference type="PROSITE" id="PS50054"/>
    </source>
</evidence>
<dbReference type="Proteomes" id="UP001338582">
    <property type="component" value="Chromosome 4"/>
</dbReference>
<dbReference type="FunFam" id="3.90.190.10:FF:000024">
    <property type="entry name" value="probable tyrosine-protein phosphatase At1g05000"/>
    <property type="match status" value="1"/>
</dbReference>
<comment type="catalytic activity">
    <reaction evidence="7">
        <text>6-diphospho-1D-myo-inositol pentakisphosphate + H2O = 1D-myo-inositol hexakisphosphate + phosphate + H(+)</text>
        <dbReference type="Rhea" id="RHEA:79703"/>
        <dbReference type="ChEBI" id="CHEBI:15377"/>
        <dbReference type="ChEBI" id="CHEBI:15378"/>
        <dbReference type="ChEBI" id="CHEBI:43474"/>
        <dbReference type="ChEBI" id="CHEBI:58130"/>
        <dbReference type="ChEBI" id="CHEBI:230534"/>
        <dbReference type="EC" id="3.6.1.52"/>
    </reaction>
    <physiologicalReaction direction="left-to-right" evidence="7">
        <dbReference type="Rhea" id="RHEA:79704"/>
    </physiologicalReaction>
</comment>
<name>A0AAX4HCG7_9ASCO</name>
<dbReference type="EC" id="3.6.1.52" evidence="1"/>
<dbReference type="PANTHER" id="PTHR31126:SF48">
    <property type="entry name" value="INOSITOL PHOSPHATASE SIW14"/>
    <property type="match status" value="1"/>
</dbReference>
<reference evidence="10 11" key="1">
    <citation type="submission" date="2023-10" db="EMBL/GenBank/DDBJ databases">
        <title>Draft Genome Sequence of Candida saopaulonensis from a very Premature Infant with Sepsis.</title>
        <authorList>
            <person name="Ning Y."/>
            <person name="Dai R."/>
            <person name="Xiao M."/>
            <person name="Xu Y."/>
            <person name="Yan Q."/>
            <person name="Zhang L."/>
        </authorList>
    </citation>
    <scope>NUCLEOTIDE SEQUENCE [LARGE SCALE GENOMIC DNA]</scope>
    <source>
        <strain evidence="10 11">19XY460</strain>
    </source>
</reference>
<dbReference type="Pfam" id="PF03162">
    <property type="entry name" value="Y_phosphatase2"/>
    <property type="match status" value="1"/>
</dbReference>
<dbReference type="InterPro" id="IPR020422">
    <property type="entry name" value="TYR_PHOSPHATASE_DUAL_dom"/>
</dbReference>
<dbReference type="CDD" id="cd14528">
    <property type="entry name" value="PFA-DSP_Siw14"/>
    <property type="match status" value="1"/>
</dbReference>
<dbReference type="PROSITE" id="PS50054">
    <property type="entry name" value="TYR_PHOSPHATASE_DUAL"/>
    <property type="match status" value="1"/>
</dbReference>
<dbReference type="GO" id="GO:0052840">
    <property type="term" value="F:inositol diphosphate tetrakisphosphate diphosphatase activity"/>
    <property type="evidence" value="ECO:0007669"/>
    <property type="project" value="TreeGrafter"/>
</dbReference>
<dbReference type="InterPro" id="IPR016130">
    <property type="entry name" value="Tyr_Pase_AS"/>
</dbReference>